<organism evidence="2 3">
    <name type="scientific">Crassostrea virginica</name>
    <name type="common">Eastern oyster</name>
    <dbReference type="NCBI Taxonomy" id="6565"/>
    <lineage>
        <taxon>Eukaryota</taxon>
        <taxon>Metazoa</taxon>
        <taxon>Spiralia</taxon>
        <taxon>Lophotrochozoa</taxon>
        <taxon>Mollusca</taxon>
        <taxon>Bivalvia</taxon>
        <taxon>Autobranchia</taxon>
        <taxon>Pteriomorphia</taxon>
        <taxon>Ostreida</taxon>
        <taxon>Ostreoidea</taxon>
        <taxon>Ostreidae</taxon>
        <taxon>Crassostrea</taxon>
    </lineage>
</organism>
<feature type="compositionally biased region" description="Basic residues" evidence="1">
    <location>
        <begin position="29"/>
        <end position="41"/>
    </location>
</feature>
<dbReference type="AlphaFoldDB" id="A0A8B8BXG7"/>
<dbReference type="GeneID" id="111113549"/>
<dbReference type="RefSeq" id="XP_022307549.1">
    <property type="nucleotide sequence ID" value="XM_022451841.1"/>
</dbReference>
<reference evidence="3" key="1">
    <citation type="submission" date="2025-08" db="UniProtKB">
        <authorList>
            <consortium name="RefSeq"/>
        </authorList>
    </citation>
    <scope>IDENTIFICATION</scope>
    <source>
        <tissue evidence="3">Whole sample</tissue>
    </source>
</reference>
<gene>
    <name evidence="3" type="primary">LOC111113549</name>
</gene>
<dbReference type="KEGG" id="cvn:111113549"/>
<accession>A0A8B8BXG7</accession>
<protein>
    <submittedName>
        <fullName evidence="3">Uncharacterized protein LOC111113549</fullName>
    </submittedName>
</protein>
<feature type="region of interest" description="Disordered" evidence="1">
    <location>
        <begin position="1"/>
        <end position="62"/>
    </location>
</feature>
<evidence type="ECO:0000313" key="3">
    <source>
        <dbReference type="RefSeq" id="XP_022307549.1"/>
    </source>
</evidence>
<keyword evidence="2" id="KW-1185">Reference proteome</keyword>
<proteinExistence type="predicted"/>
<evidence type="ECO:0000313" key="2">
    <source>
        <dbReference type="Proteomes" id="UP000694844"/>
    </source>
</evidence>
<dbReference type="Proteomes" id="UP000694844">
    <property type="component" value="Chromosome 9"/>
</dbReference>
<feature type="compositionally biased region" description="Basic and acidic residues" evidence="1">
    <location>
        <begin position="42"/>
        <end position="62"/>
    </location>
</feature>
<evidence type="ECO:0000256" key="1">
    <source>
        <dbReference type="SAM" id="MobiDB-lite"/>
    </source>
</evidence>
<sequence>MSTVDTQRQFESHSKMPKTKRKGAEMLLKRPRNRTVHSKKKKIEENDKHYLRERGDSRDIRRDKVPSTVTLRHNEDPLLSSSDEGISATDQRVHYVHYKLKCFENFQYVIKLAEECEKRIHKLDQDFKTQIPSGFKIELRYVGMITEVNLKHVSHRKGKKQFKKDPDAWKASPLICFQNDLPFDSAKKDFSKAFLEIDYDVDDFDLVLFFCRLLKECLDL</sequence>
<name>A0A8B8BXG7_CRAVI</name>